<dbReference type="EMBL" id="JBJQND010000004">
    <property type="protein sequence ID" value="KAL3880651.1"/>
    <property type="molecule type" value="Genomic_DNA"/>
</dbReference>
<feature type="binding site" evidence="5">
    <location>
        <position position="817"/>
    </location>
    <ligand>
        <name>AMP</name>
        <dbReference type="ChEBI" id="CHEBI:456215"/>
    </ligand>
</feature>
<dbReference type="GO" id="GO:0046872">
    <property type="term" value="F:metal ion binding"/>
    <property type="evidence" value="ECO:0007669"/>
    <property type="project" value="UniProtKB-KW"/>
</dbReference>
<evidence type="ECO:0000256" key="4">
    <source>
        <dbReference type="PIRSR" id="PIRSR623088-1"/>
    </source>
</evidence>
<dbReference type="InterPro" id="IPR003018">
    <property type="entry name" value="GAF"/>
</dbReference>
<evidence type="ECO:0000256" key="7">
    <source>
        <dbReference type="RuleBase" id="RU363067"/>
    </source>
</evidence>
<evidence type="ECO:0000256" key="6">
    <source>
        <dbReference type="PIRSR" id="PIRSR623088-3"/>
    </source>
</evidence>
<dbReference type="InterPro" id="IPR036971">
    <property type="entry name" value="PDEase_catalytic_dom_sf"/>
</dbReference>
<comment type="similarity">
    <text evidence="7">Belongs to the cyclic nucleotide phosphodiesterase family.</text>
</comment>
<keyword evidence="2 6" id="KW-0479">Metal-binding</keyword>
<evidence type="ECO:0000256" key="1">
    <source>
        <dbReference type="ARBA" id="ARBA00022535"/>
    </source>
</evidence>
<feature type="binding site" evidence="6">
    <location>
        <position position="705"/>
    </location>
    <ligand>
        <name>Zn(2+)</name>
        <dbReference type="ChEBI" id="CHEBI:29105"/>
        <label>1</label>
    </ligand>
</feature>
<feature type="compositionally biased region" description="Basic and acidic residues" evidence="8">
    <location>
        <begin position="937"/>
        <end position="946"/>
    </location>
</feature>
<feature type="binding site" evidence="6">
    <location>
        <position position="706"/>
    </location>
    <ligand>
        <name>Zn(2+)</name>
        <dbReference type="ChEBI" id="CHEBI:29105"/>
        <label>1</label>
    </ligand>
</feature>
<comment type="cofactor">
    <cofactor evidence="7">
        <name>a divalent metal cation</name>
        <dbReference type="ChEBI" id="CHEBI:60240"/>
    </cofactor>
    <text evidence="7">Binds 2 divalent metal cations per subunit. Site 1 may preferentially bind zinc ions, while site 2 has a preference for magnesium and/or manganese ions.</text>
</comment>
<evidence type="ECO:0000256" key="2">
    <source>
        <dbReference type="ARBA" id="ARBA00022723"/>
    </source>
</evidence>
<dbReference type="Gene3D" id="3.30.450.40">
    <property type="match status" value="2"/>
</dbReference>
<evidence type="ECO:0000259" key="9">
    <source>
        <dbReference type="PROSITE" id="PS51845"/>
    </source>
</evidence>
<keyword evidence="1" id="KW-0140">cGMP</keyword>
<feature type="binding site" evidence="5">
    <location>
        <position position="706"/>
    </location>
    <ligand>
        <name>AMP</name>
        <dbReference type="ChEBI" id="CHEBI:456215"/>
    </ligand>
</feature>
<dbReference type="FunFam" id="1.10.1300.10:FF:000009">
    <property type="entry name" value="Phosphodiesterase"/>
    <property type="match status" value="1"/>
</dbReference>
<dbReference type="EC" id="3.1.4.-" evidence="7"/>
<dbReference type="PROSITE" id="PS00126">
    <property type="entry name" value="PDEASE_I_1"/>
    <property type="match status" value="1"/>
</dbReference>
<dbReference type="PRINTS" id="PR00387">
    <property type="entry name" value="PDIESTERASE1"/>
</dbReference>
<feature type="domain" description="PDEase" evidence="9">
    <location>
        <begin position="587"/>
        <end position="911"/>
    </location>
</feature>
<feature type="binding site" evidence="6">
    <location>
        <position position="669"/>
    </location>
    <ligand>
        <name>Zn(2+)</name>
        <dbReference type="ChEBI" id="CHEBI:29105"/>
        <label>1</label>
    </ligand>
</feature>
<dbReference type="SUPFAM" id="SSF55781">
    <property type="entry name" value="GAF domain-like"/>
    <property type="match status" value="2"/>
</dbReference>
<feature type="binding site" evidence="5">
    <location>
        <position position="868"/>
    </location>
    <ligand>
        <name>AMP</name>
        <dbReference type="ChEBI" id="CHEBI:456215"/>
    </ligand>
</feature>
<keyword evidence="11" id="KW-1185">Reference proteome</keyword>
<comment type="caution">
    <text evidence="10">The sequence shown here is derived from an EMBL/GenBank/DDBJ whole genome shotgun (WGS) entry which is preliminary data.</text>
</comment>
<protein>
    <recommendedName>
        <fullName evidence="7">Phosphodiesterase</fullName>
        <ecNumber evidence="7">3.1.4.-</ecNumber>
    </recommendedName>
</protein>
<reference evidence="10 11" key="1">
    <citation type="submission" date="2024-11" db="EMBL/GenBank/DDBJ databases">
        <title>Chromosome-level genome assembly of the freshwater bivalve Anodonta woodiana.</title>
        <authorList>
            <person name="Chen X."/>
        </authorList>
    </citation>
    <scope>NUCLEOTIDE SEQUENCE [LARGE SCALE GENOMIC DNA]</scope>
    <source>
        <strain evidence="10">MN2024</strain>
        <tissue evidence="10">Gills</tissue>
    </source>
</reference>
<dbReference type="Gene3D" id="1.10.1300.10">
    <property type="entry name" value="3'5'-cyclic nucleotide phosphodiesterase, catalytic domain"/>
    <property type="match status" value="1"/>
</dbReference>
<evidence type="ECO:0000313" key="10">
    <source>
        <dbReference type="EMBL" id="KAL3880651.1"/>
    </source>
</evidence>
<dbReference type="InterPro" id="IPR003607">
    <property type="entry name" value="HD/PDEase_dom"/>
</dbReference>
<evidence type="ECO:0000256" key="8">
    <source>
        <dbReference type="SAM" id="MobiDB-lite"/>
    </source>
</evidence>
<dbReference type="PANTHER" id="PTHR11347">
    <property type="entry name" value="CYCLIC NUCLEOTIDE PHOSPHODIESTERASE"/>
    <property type="match status" value="1"/>
</dbReference>
<evidence type="ECO:0000313" key="11">
    <source>
        <dbReference type="Proteomes" id="UP001634394"/>
    </source>
</evidence>
<evidence type="ECO:0000256" key="5">
    <source>
        <dbReference type="PIRSR" id="PIRSR623088-2"/>
    </source>
</evidence>
<dbReference type="InterPro" id="IPR002073">
    <property type="entry name" value="PDEase_catalytic_dom"/>
</dbReference>
<dbReference type="Pfam" id="PF13185">
    <property type="entry name" value="GAF_2"/>
    <property type="match status" value="1"/>
</dbReference>
<dbReference type="Proteomes" id="UP001634394">
    <property type="component" value="Unassembled WGS sequence"/>
</dbReference>
<gene>
    <name evidence="10" type="ORF">ACJMK2_032874</name>
</gene>
<dbReference type="AlphaFoldDB" id="A0ABD3X4M2"/>
<organism evidence="10 11">
    <name type="scientific">Sinanodonta woodiana</name>
    <name type="common">Chinese pond mussel</name>
    <name type="synonym">Anodonta woodiana</name>
    <dbReference type="NCBI Taxonomy" id="1069815"/>
    <lineage>
        <taxon>Eukaryota</taxon>
        <taxon>Metazoa</taxon>
        <taxon>Spiralia</taxon>
        <taxon>Lophotrochozoa</taxon>
        <taxon>Mollusca</taxon>
        <taxon>Bivalvia</taxon>
        <taxon>Autobranchia</taxon>
        <taxon>Heteroconchia</taxon>
        <taxon>Palaeoheterodonta</taxon>
        <taxon>Unionida</taxon>
        <taxon>Unionoidea</taxon>
        <taxon>Unionidae</taxon>
        <taxon>Unioninae</taxon>
        <taxon>Sinanodonta</taxon>
    </lineage>
</organism>
<feature type="binding site" evidence="6">
    <location>
        <position position="706"/>
    </location>
    <ligand>
        <name>Zn(2+)</name>
        <dbReference type="ChEBI" id="CHEBI:29105"/>
        <label>2</label>
    </ligand>
</feature>
<evidence type="ECO:0000256" key="3">
    <source>
        <dbReference type="ARBA" id="ARBA00022801"/>
    </source>
</evidence>
<dbReference type="CDD" id="cd00077">
    <property type="entry name" value="HDc"/>
    <property type="match status" value="1"/>
</dbReference>
<dbReference type="InterPro" id="IPR023088">
    <property type="entry name" value="PDEase"/>
</dbReference>
<dbReference type="PROSITE" id="PS51845">
    <property type="entry name" value="PDEASE_I_2"/>
    <property type="match status" value="1"/>
</dbReference>
<dbReference type="InterPro" id="IPR023174">
    <property type="entry name" value="PDEase_CS"/>
</dbReference>
<feature type="region of interest" description="Disordered" evidence="8">
    <location>
        <begin position="935"/>
        <end position="977"/>
    </location>
</feature>
<dbReference type="Pfam" id="PF01590">
    <property type="entry name" value="GAF"/>
    <property type="match status" value="1"/>
</dbReference>
<dbReference type="SUPFAM" id="SSF109604">
    <property type="entry name" value="HD-domain/PDEase-like"/>
    <property type="match status" value="1"/>
</dbReference>
<accession>A0ABD3X4M2</accession>
<sequence>MVILTCQLIGNAVLAMIDPDRFRRGESNFKSPSNLDKCQQCGASVSQNTNRLVDAVSQAKHEALLNLLEASDLPTLSRAVAKVLTACISSATGCAVFFKPLDASLHEDQLEVFIGEREHVRLHPDNGSSIIWDAYYHGRTVCVNGWVVPESLFTIIRSNSWGYVRQETKVSCLPVQKDANSPVLAVLVVSHNEEWNQYDIWELSHLSKQLSACYSHIQRAFQGRGSRRTEESCSQALMKLCGDLYDQDAGQLQLKVIKYLEEQTRSEVAFLVLVVPDTQELFCQVQGDQILEEEVRFPNSYFAAALETKRPIYLEDVPVDAQKEIEDLVHRPLNSLLCVPVTSKTSDQLIALVCLINKKDGNKFTSDDITCIQQSFCYTSSVLTSTLAFQNERKLKNQTQAMLKVARHLFTNLGDLTKLLREVMQQARNLTQAERCSVFLIENETEELVAKVFDGITTNDEVQTEIRMPVTQGIAGHVATTGELLNIKDAYSHHLFYRGIDESTGFRTRNILCFPIKDENEVVLGVAQLCNKKTGPFFTAFDEEVATAFGIYCCIAISHSLMYTKVQEAQHRNKLANELMIYHMQVSDDDMKTLARSEIPTPKKIDPDFDKFTYPPRVVPEFETLKNSISIVEDLGFISRWRIRKETLVRFLMMVKRGYRNPPYHNWMHAYSVGHFCYLLVKNLQLQNFLDDIEIFGLFVSCLCHDIDHRGTNNSFQVASQSILAALYSSEGSVMERHHFAQTMCILNTEGCNIFENLSSRDYQHVLDIVRDVILATDLAHHLRILKSLEAMAKEGYNKSSTKCHKLLLCLLMTACDLSDQTKKWENTKHIAALVYKEFFSQGDLEKAIGKEPIEMMDRERAKIPDLQISFLQHIAAPVYNLLSDLFPAAEPVSRAVKENCAHWEKIANKVKLRRGGSCAKMSIEQILALEVEDETDASKTCDKDNQQQSEVSENGCPSPVTLQDADHNHTEQVGQG</sequence>
<name>A0ABD3X4M2_SINWO</name>
<dbReference type="FunFam" id="3.30.450.40:FF:000007">
    <property type="entry name" value="Phosphodiesterase"/>
    <property type="match status" value="1"/>
</dbReference>
<feature type="binding site" evidence="6">
    <location>
        <position position="817"/>
    </location>
    <ligand>
        <name>Zn(2+)</name>
        <dbReference type="ChEBI" id="CHEBI:29105"/>
        <label>1</label>
    </ligand>
</feature>
<dbReference type="SMART" id="SM00065">
    <property type="entry name" value="GAF"/>
    <property type="match status" value="2"/>
</dbReference>
<dbReference type="GO" id="GO:0016787">
    <property type="term" value="F:hydrolase activity"/>
    <property type="evidence" value="ECO:0007669"/>
    <property type="project" value="UniProtKB-KW"/>
</dbReference>
<dbReference type="Pfam" id="PF00233">
    <property type="entry name" value="PDEase_I"/>
    <property type="match status" value="1"/>
</dbReference>
<feature type="active site" description="Proton donor" evidence="4">
    <location>
        <position position="665"/>
    </location>
</feature>
<dbReference type="InterPro" id="IPR029016">
    <property type="entry name" value="GAF-like_dom_sf"/>
</dbReference>
<dbReference type="SMART" id="SM00471">
    <property type="entry name" value="HDc"/>
    <property type="match status" value="1"/>
</dbReference>
<keyword evidence="3 7" id="KW-0378">Hydrolase</keyword>
<feature type="binding site" evidence="5">
    <location>
        <begin position="665"/>
        <end position="669"/>
    </location>
    <ligand>
        <name>AMP</name>
        <dbReference type="ChEBI" id="CHEBI:456215"/>
    </ligand>
</feature>
<proteinExistence type="inferred from homology"/>